<proteinExistence type="predicted"/>
<gene>
    <name evidence="3" type="ORF">B2A_10232</name>
</gene>
<dbReference type="SMART" id="SM00267">
    <property type="entry name" value="GGDEF"/>
    <property type="match status" value="1"/>
</dbReference>
<evidence type="ECO:0000259" key="2">
    <source>
        <dbReference type="PROSITE" id="PS50887"/>
    </source>
</evidence>
<dbReference type="AlphaFoldDB" id="T0ZEK6"/>
<reference evidence="3" key="2">
    <citation type="journal article" date="2014" name="ISME J.">
        <title>Microbial stratification in low pH oxic and suboxic macroscopic growths along an acid mine drainage.</title>
        <authorList>
            <person name="Mendez-Garcia C."/>
            <person name="Mesa V."/>
            <person name="Sprenger R.R."/>
            <person name="Richter M."/>
            <person name="Diez M.S."/>
            <person name="Solano J."/>
            <person name="Bargiela R."/>
            <person name="Golyshina O.V."/>
            <person name="Manteca A."/>
            <person name="Ramos J.L."/>
            <person name="Gallego J.R."/>
            <person name="Llorente I."/>
            <person name="Martins Dos Santos V.A."/>
            <person name="Jensen O.N."/>
            <person name="Pelaez A.I."/>
            <person name="Sanchez J."/>
            <person name="Ferrer M."/>
        </authorList>
    </citation>
    <scope>NUCLEOTIDE SEQUENCE</scope>
</reference>
<dbReference type="PROSITE" id="PS50113">
    <property type="entry name" value="PAC"/>
    <property type="match status" value="1"/>
</dbReference>
<reference evidence="3" key="1">
    <citation type="submission" date="2013-08" db="EMBL/GenBank/DDBJ databases">
        <authorList>
            <person name="Mendez C."/>
            <person name="Richter M."/>
            <person name="Ferrer M."/>
            <person name="Sanchez J."/>
        </authorList>
    </citation>
    <scope>NUCLEOTIDE SEQUENCE</scope>
</reference>
<accession>T0ZEK6</accession>
<dbReference type="Gene3D" id="3.30.450.20">
    <property type="entry name" value="PAS domain"/>
    <property type="match status" value="1"/>
</dbReference>
<dbReference type="InterPro" id="IPR000700">
    <property type="entry name" value="PAS-assoc_C"/>
</dbReference>
<dbReference type="Gene3D" id="3.30.70.270">
    <property type="match status" value="1"/>
</dbReference>
<dbReference type="PANTHER" id="PTHR46663:SF3">
    <property type="entry name" value="SLL0267 PROTEIN"/>
    <property type="match status" value="1"/>
</dbReference>
<dbReference type="InterPro" id="IPR043128">
    <property type="entry name" value="Rev_trsase/Diguanyl_cyclase"/>
</dbReference>
<dbReference type="InterPro" id="IPR000160">
    <property type="entry name" value="GGDEF_dom"/>
</dbReference>
<dbReference type="EMBL" id="AUZZ01007383">
    <property type="protein sequence ID" value="EQD42697.1"/>
    <property type="molecule type" value="Genomic_DNA"/>
</dbReference>
<dbReference type="SUPFAM" id="SSF55073">
    <property type="entry name" value="Nucleotide cyclase"/>
    <property type="match status" value="1"/>
</dbReference>
<dbReference type="Pfam" id="PF00990">
    <property type="entry name" value="GGDEF"/>
    <property type="match status" value="1"/>
</dbReference>
<feature type="domain" description="PAC" evidence="1">
    <location>
        <begin position="1"/>
        <end position="40"/>
    </location>
</feature>
<dbReference type="InterPro" id="IPR029787">
    <property type="entry name" value="Nucleotide_cyclase"/>
</dbReference>
<dbReference type="InterPro" id="IPR052163">
    <property type="entry name" value="DGC-Regulatory_Protein"/>
</dbReference>
<comment type="caution">
    <text evidence="3">The sequence shown here is derived from an EMBL/GenBank/DDBJ whole genome shotgun (WGS) entry which is preliminary data.</text>
</comment>
<organism evidence="3">
    <name type="scientific">mine drainage metagenome</name>
    <dbReference type="NCBI Taxonomy" id="410659"/>
    <lineage>
        <taxon>unclassified sequences</taxon>
        <taxon>metagenomes</taxon>
        <taxon>ecological metagenomes</taxon>
    </lineage>
</organism>
<dbReference type="PROSITE" id="PS50887">
    <property type="entry name" value="GGDEF"/>
    <property type="match status" value="1"/>
</dbReference>
<sequence length="206" mass="22181">MVSVQVTASLVRDRAGKPLYFVSQFQDVTEEERSQLQLIQQAFHDQLTGLPNRVLFEDRAGQALARERRQHGLLAIMFCDLDDFKNVNDRFGHQAGDEVLRSVAAALQGCVREADTVARFGGDEFVLLLDGVSEPAEATAAAARVHDALRKSHSLGGQEVAVDASIGIAINFGETASLETLLSEADTAMYQAKAAGGGCSRVFQAS</sequence>
<dbReference type="CDD" id="cd01949">
    <property type="entry name" value="GGDEF"/>
    <property type="match status" value="1"/>
</dbReference>
<dbReference type="FunFam" id="3.30.70.270:FF:000001">
    <property type="entry name" value="Diguanylate cyclase domain protein"/>
    <property type="match status" value="1"/>
</dbReference>
<name>T0ZEK6_9ZZZZ</name>
<protein>
    <submittedName>
        <fullName evidence="3">Response regulator receiver modulated diguanylate cyclase with PAS/PAC sensor</fullName>
    </submittedName>
</protein>
<dbReference type="NCBIfam" id="TIGR00254">
    <property type="entry name" value="GGDEF"/>
    <property type="match status" value="1"/>
</dbReference>
<evidence type="ECO:0000313" key="3">
    <source>
        <dbReference type="EMBL" id="EQD42697.1"/>
    </source>
</evidence>
<evidence type="ECO:0000259" key="1">
    <source>
        <dbReference type="PROSITE" id="PS50113"/>
    </source>
</evidence>
<dbReference type="PANTHER" id="PTHR46663">
    <property type="entry name" value="DIGUANYLATE CYCLASE DGCT-RELATED"/>
    <property type="match status" value="1"/>
</dbReference>
<feature type="domain" description="GGDEF" evidence="2">
    <location>
        <begin position="72"/>
        <end position="205"/>
    </location>
</feature>